<evidence type="ECO:0000256" key="1">
    <source>
        <dbReference type="ARBA" id="ARBA00043985"/>
    </source>
</evidence>
<accession>A0A4R8LW90</accession>
<organism evidence="2 3">
    <name type="scientific">Aminivibrio pyruvatiphilus</name>
    <dbReference type="NCBI Taxonomy" id="1005740"/>
    <lineage>
        <taxon>Bacteria</taxon>
        <taxon>Thermotogati</taxon>
        <taxon>Synergistota</taxon>
        <taxon>Synergistia</taxon>
        <taxon>Synergistales</taxon>
        <taxon>Aminobacteriaceae</taxon>
        <taxon>Aminivibrio</taxon>
    </lineage>
</organism>
<evidence type="ECO:0000313" key="3">
    <source>
        <dbReference type="Proteomes" id="UP000295066"/>
    </source>
</evidence>
<comment type="similarity">
    <text evidence="1">Belongs to the PspA/Vipp/IM30 family.</text>
</comment>
<dbReference type="InterPro" id="IPR007157">
    <property type="entry name" value="PspA_VIPP1"/>
</dbReference>
<dbReference type="EMBL" id="SORI01000042">
    <property type="protein sequence ID" value="TDY52059.1"/>
    <property type="molecule type" value="Genomic_DNA"/>
</dbReference>
<dbReference type="AlphaFoldDB" id="A0A4R8LW90"/>
<feature type="non-terminal residue" evidence="2">
    <location>
        <position position="52"/>
    </location>
</feature>
<dbReference type="Proteomes" id="UP000295066">
    <property type="component" value="Unassembled WGS sequence"/>
</dbReference>
<gene>
    <name evidence="2" type="ORF">C8D99_1428</name>
</gene>
<dbReference type="Pfam" id="PF04012">
    <property type="entry name" value="PspA_IM30"/>
    <property type="match status" value="1"/>
</dbReference>
<keyword evidence="3" id="KW-1185">Reference proteome</keyword>
<name>A0A4R8LW90_9BACT</name>
<evidence type="ECO:0000313" key="2">
    <source>
        <dbReference type="EMBL" id="TDY52059.1"/>
    </source>
</evidence>
<dbReference type="RefSeq" id="WP_420808820.1">
    <property type="nucleotide sequence ID" value="NZ_SORI01000042.1"/>
</dbReference>
<comment type="caution">
    <text evidence="2">The sequence shown here is derived from an EMBL/GenBank/DDBJ whole genome shotgun (WGS) entry which is preliminary data.</text>
</comment>
<proteinExistence type="inferred from homology"/>
<reference evidence="2 3" key="1">
    <citation type="submission" date="2019-03" db="EMBL/GenBank/DDBJ databases">
        <title>Genomic Encyclopedia of Type Strains, Phase IV (KMG-IV): sequencing the most valuable type-strain genomes for metagenomic binning, comparative biology and taxonomic classification.</title>
        <authorList>
            <person name="Goeker M."/>
        </authorList>
    </citation>
    <scope>NUCLEOTIDE SEQUENCE [LARGE SCALE GENOMIC DNA]</scope>
    <source>
        <strain evidence="2 3">DSM 25964</strain>
    </source>
</reference>
<protein>
    <submittedName>
        <fullName evidence="2">Phage shock protein A (PspA) family protein</fullName>
    </submittedName>
</protein>
<sequence>MSVFLRVTDIFKANVNDMLDRMEDPEKMVKQMIIEMEEALVKATSGLAKAMA</sequence>